<evidence type="ECO:0000313" key="2">
    <source>
        <dbReference type="EMBL" id="ABE55060.1"/>
    </source>
</evidence>
<dbReference type="EMBL" id="CP000302">
    <property type="protein sequence ID" value="ABE55060.1"/>
    <property type="molecule type" value="Genomic_DNA"/>
</dbReference>
<sequence>MQIQSAHASGLQGLSSAQSGLAQATTAVAAPEQPKPAQAQATQDTVTLSANATAQTDKTSALVSAVQSEQQGEASVKVIEAANETIGSLIDIEV</sequence>
<reference evidence="2 3" key="1">
    <citation type="submission" date="2006-03" db="EMBL/GenBank/DDBJ databases">
        <title>Complete sequence of Shewanella denitrificans OS217.</title>
        <authorList>
            <consortium name="US DOE Joint Genome Institute"/>
            <person name="Copeland A."/>
            <person name="Lucas S."/>
            <person name="Lapidus A."/>
            <person name="Barry K."/>
            <person name="Detter J.C."/>
            <person name="Glavina del Rio T."/>
            <person name="Hammon N."/>
            <person name="Israni S."/>
            <person name="Dalin E."/>
            <person name="Tice H."/>
            <person name="Pitluck S."/>
            <person name="Brettin T."/>
            <person name="Bruce D."/>
            <person name="Han C."/>
            <person name="Tapia R."/>
            <person name="Gilna P."/>
            <person name="Kiss H."/>
            <person name="Schmutz J."/>
            <person name="Larimer F."/>
            <person name="Land M."/>
            <person name="Hauser L."/>
            <person name="Kyrpides N."/>
            <person name="Lykidis A."/>
            <person name="Richardson P."/>
        </authorList>
    </citation>
    <scope>NUCLEOTIDE SEQUENCE [LARGE SCALE GENOMIC DNA]</scope>
    <source>
        <strain evidence="3">OS217 / ATCC BAA-1090 / DSM 15013</strain>
    </source>
</reference>
<dbReference type="OrthoDB" id="6270180at2"/>
<protein>
    <submittedName>
        <fullName evidence="2">Conserved hypothetical methyl-accepting chemotaxis protein</fullName>
    </submittedName>
</protein>
<dbReference type="STRING" id="318161.Sden_1776"/>
<feature type="compositionally biased region" description="Low complexity" evidence="1">
    <location>
        <begin position="22"/>
        <end position="41"/>
    </location>
</feature>
<dbReference type="KEGG" id="sdn:Sden_1776"/>
<organism evidence="2 3">
    <name type="scientific">Shewanella denitrificans (strain OS217 / ATCC BAA-1090 / DSM 15013)</name>
    <dbReference type="NCBI Taxonomy" id="318161"/>
    <lineage>
        <taxon>Bacteria</taxon>
        <taxon>Pseudomonadati</taxon>
        <taxon>Pseudomonadota</taxon>
        <taxon>Gammaproteobacteria</taxon>
        <taxon>Alteromonadales</taxon>
        <taxon>Shewanellaceae</taxon>
        <taxon>Shewanella</taxon>
    </lineage>
</organism>
<feature type="region of interest" description="Disordered" evidence="1">
    <location>
        <begin position="22"/>
        <end position="44"/>
    </location>
</feature>
<keyword evidence="3" id="KW-1185">Reference proteome</keyword>
<dbReference type="RefSeq" id="WP_011496217.1">
    <property type="nucleotide sequence ID" value="NC_007954.1"/>
</dbReference>
<dbReference type="Proteomes" id="UP000001982">
    <property type="component" value="Chromosome"/>
</dbReference>
<dbReference type="AlphaFoldDB" id="Q12NB6"/>
<dbReference type="HOGENOM" id="CLU_185336_0_0_6"/>
<gene>
    <name evidence="2" type="ordered locus">Sden_1776</name>
</gene>
<name>Q12NB6_SHEDO</name>
<accession>Q12NB6</accession>
<evidence type="ECO:0000313" key="3">
    <source>
        <dbReference type="Proteomes" id="UP000001982"/>
    </source>
</evidence>
<evidence type="ECO:0000256" key="1">
    <source>
        <dbReference type="SAM" id="MobiDB-lite"/>
    </source>
</evidence>
<proteinExistence type="predicted"/>